<reference evidence="1" key="1">
    <citation type="submission" date="2022-05" db="EMBL/GenBank/DDBJ databases">
        <title>The Musa troglodytarum L. genome provides insights into the mechanism of non-climacteric behaviour and enrichment of carotenoids.</title>
        <authorList>
            <person name="Wang J."/>
        </authorList>
    </citation>
    <scope>NUCLEOTIDE SEQUENCE</scope>
    <source>
        <tissue evidence="1">Leaf</tissue>
    </source>
</reference>
<accession>A0A9E7FL32</accession>
<sequence>MSRWYLLKLVPEFILELNSCLQMAIQLLTETLDWSCKN</sequence>
<dbReference type="AlphaFoldDB" id="A0A9E7FL32"/>
<gene>
    <name evidence="1" type="ORF">MUK42_36860</name>
</gene>
<organism evidence="1 2">
    <name type="scientific">Musa troglodytarum</name>
    <name type="common">fe'i banana</name>
    <dbReference type="NCBI Taxonomy" id="320322"/>
    <lineage>
        <taxon>Eukaryota</taxon>
        <taxon>Viridiplantae</taxon>
        <taxon>Streptophyta</taxon>
        <taxon>Embryophyta</taxon>
        <taxon>Tracheophyta</taxon>
        <taxon>Spermatophyta</taxon>
        <taxon>Magnoliopsida</taxon>
        <taxon>Liliopsida</taxon>
        <taxon>Zingiberales</taxon>
        <taxon>Musaceae</taxon>
        <taxon>Musa</taxon>
    </lineage>
</organism>
<evidence type="ECO:0000313" key="1">
    <source>
        <dbReference type="EMBL" id="URD97027.1"/>
    </source>
</evidence>
<keyword evidence="2" id="KW-1185">Reference proteome</keyword>
<dbReference type="Proteomes" id="UP001055439">
    <property type="component" value="Chromosome 4"/>
</dbReference>
<evidence type="ECO:0000313" key="2">
    <source>
        <dbReference type="Proteomes" id="UP001055439"/>
    </source>
</evidence>
<proteinExistence type="predicted"/>
<protein>
    <submittedName>
        <fullName evidence="1">Uncharacterized protein</fullName>
    </submittedName>
</protein>
<dbReference type="EMBL" id="CP097506">
    <property type="protein sequence ID" value="URD97027.1"/>
    <property type="molecule type" value="Genomic_DNA"/>
</dbReference>
<name>A0A9E7FL32_9LILI</name>